<dbReference type="Pfam" id="PF06941">
    <property type="entry name" value="NT5C"/>
    <property type="match status" value="1"/>
</dbReference>
<comment type="caution">
    <text evidence="2">The sequence shown here is derived from an EMBL/GenBank/DDBJ whole genome shotgun (WGS) entry which is preliminary data.</text>
</comment>
<keyword evidence="3" id="KW-1185">Reference proteome</keyword>
<evidence type="ECO:0000256" key="1">
    <source>
        <dbReference type="ARBA" id="ARBA00009589"/>
    </source>
</evidence>
<proteinExistence type="inferred from homology"/>
<accession>A0ABW2QYN0</accession>
<gene>
    <name evidence="2" type="ORF">ACFQNF_13080</name>
</gene>
<dbReference type="RefSeq" id="WP_380188391.1">
    <property type="nucleotide sequence ID" value="NZ_JBHTBQ010000027.1"/>
</dbReference>
<dbReference type="EMBL" id="JBHTBQ010000027">
    <property type="protein sequence ID" value="MFC7420796.1"/>
    <property type="molecule type" value="Genomic_DNA"/>
</dbReference>
<dbReference type="Gene3D" id="3.40.50.1000">
    <property type="entry name" value="HAD superfamily/HAD-like"/>
    <property type="match status" value="1"/>
</dbReference>
<dbReference type="InterPro" id="IPR023214">
    <property type="entry name" value="HAD_sf"/>
</dbReference>
<dbReference type="InterPro" id="IPR010708">
    <property type="entry name" value="5'(3')-deoxyribonucleotidase"/>
</dbReference>
<dbReference type="SUPFAM" id="SSF56784">
    <property type="entry name" value="HAD-like"/>
    <property type="match status" value="1"/>
</dbReference>
<evidence type="ECO:0000313" key="3">
    <source>
        <dbReference type="Proteomes" id="UP001596473"/>
    </source>
</evidence>
<organism evidence="2 3">
    <name type="scientific">Iodobacter arcticus</name>
    <dbReference type="NCBI Taxonomy" id="590593"/>
    <lineage>
        <taxon>Bacteria</taxon>
        <taxon>Pseudomonadati</taxon>
        <taxon>Pseudomonadota</taxon>
        <taxon>Betaproteobacteria</taxon>
        <taxon>Neisseriales</taxon>
        <taxon>Chitinibacteraceae</taxon>
        <taxon>Iodobacter</taxon>
    </lineage>
</organism>
<name>A0ABW2QYN0_9NEIS</name>
<protein>
    <submittedName>
        <fullName evidence="2">Uncharacterized protein</fullName>
    </submittedName>
</protein>
<evidence type="ECO:0000313" key="2">
    <source>
        <dbReference type="EMBL" id="MFC7420796.1"/>
    </source>
</evidence>
<comment type="similarity">
    <text evidence="1">Belongs to the 5'(3')-deoxyribonucleotidase family.</text>
</comment>
<reference evidence="3" key="1">
    <citation type="journal article" date="2019" name="Int. J. Syst. Evol. Microbiol.">
        <title>The Global Catalogue of Microorganisms (GCM) 10K type strain sequencing project: providing services to taxonomists for standard genome sequencing and annotation.</title>
        <authorList>
            <consortium name="The Broad Institute Genomics Platform"/>
            <consortium name="The Broad Institute Genome Sequencing Center for Infectious Disease"/>
            <person name="Wu L."/>
            <person name="Ma J."/>
        </authorList>
    </citation>
    <scope>NUCLEOTIDE SEQUENCE [LARGE SCALE GENOMIC DNA]</scope>
    <source>
        <strain evidence="3">CCUG 62945</strain>
    </source>
</reference>
<sequence>MDDTVADTLQHHLNWYKNEFGITLSKEMLRGKKIYDVVLKEHLNTVHSFPHHPDFFRDLNVIENAVEVIYELSKKYEIYFASAAMEYPSSFNAKYDWLKFQTIGFHSVCNNEVVAHSMKITCFCI</sequence>
<dbReference type="InterPro" id="IPR036412">
    <property type="entry name" value="HAD-like_sf"/>
</dbReference>
<dbReference type="Proteomes" id="UP001596473">
    <property type="component" value="Unassembled WGS sequence"/>
</dbReference>